<evidence type="ECO:0008006" key="3">
    <source>
        <dbReference type="Google" id="ProtNLM"/>
    </source>
</evidence>
<dbReference type="EMBL" id="BMAW01020569">
    <property type="protein sequence ID" value="GFT68826.1"/>
    <property type="molecule type" value="Genomic_DNA"/>
</dbReference>
<dbReference type="Proteomes" id="UP000887013">
    <property type="component" value="Unassembled WGS sequence"/>
</dbReference>
<dbReference type="OrthoDB" id="10268090at2759"/>
<evidence type="ECO:0000313" key="1">
    <source>
        <dbReference type="EMBL" id="GFT68826.1"/>
    </source>
</evidence>
<dbReference type="PANTHER" id="PTHR12286">
    <property type="entry name" value="SACCHAROPINE DEHYDROGENASE-LIKE OXIDOREDUCTASE"/>
    <property type="match status" value="1"/>
</dbReference>
<dbReference type="GO" id="GO:0005811">
    <property type="term" value="C:lipid droplet"/>
    <property type="evidence" value="ECO:0007669"/>
    <property type="project" value="TreeGrafter"/>
</dbReference>
<dbReference type="AlphaFoldDB" id="A0A8X6PFZ4"/>
<name>A0A8X6PFZ4_NEPPI</name>
<dbReference type="GO" id="GO:0005739">
    <property type="term" value="C:mitochondrion"/>
    <property type="evidence" value="ECO:0007669"/>
    <property type="project" value="TreeGrafter"/>
</dbReference>
<dbReference type="InterPro" id="IPR051276">
    <property type="entry name" value="Saccharopine_DH-like_oxidrdct"/>
</dbReference>
<protein>
    <recommendedName>
        <fullName evidence="3">Saccharopine dehydrogenase NADP binding domain-containing protein</fullName>
    </recommendedName>
</protein>
<dbReference type="GO" id="GO:0009247">
    <property type="term" value="P:glycolipid biosynthetic process"/>
    <property type="evidence" value="ECO:0007669"/>
    <property type="project" value="TreeGrafter"/>
</dbReference>
<organism evidence="1 2">
    <name type="scientific">Nephila pilipes</name>
    <name type="common">Giant wood spider</name>
    <name type="synonym">Nephila maculata</name>
    <dbReference type="NCBI Taxonomy" id="299642"/>
    <lineage>
        <taxon>Eukaryota</taxon>
        <taxon>Metazoa</taxon>
        <taxon>Ecdysozoa</taxon>
        <taxon>Arthropoda</taxon>
        <taxon>Chelicerata</taxon>
        <taxon>Arachnida</taxon>
        <taxon>Araneae</taxon>
        <taxon>Araneomorphae</taxon>
        <taxon>Entelegynae</taxon>
        <taxon>Araneoidea</taxon>
        <taxon>Nephilidae</taxon>
        <taxon>Nephila</taxon>
    </lineage>
</organism>
<dbReference type="PANTHER" id="PTHR12286:SF5">
    <property type="entry name" value="SACCHAROPINE DEHYDROGENASE-LIKE OXIDOREDUCTASE"/>
    <property type="match status" value="1"/>
</dbReference>
<keyword evidence="2" id="KW-1185">Reference proteome</keyword>
<dbReference type="GO" id="GO:0005886">
    <property type="term" value="C:plasma membrane"/>
    <property type="evidence" value="ECO:0007669"/>
    <property type="project" value="TreeGrafter"/>
</dbReference>
<sequence>MDDRSVKVFDIVIFGASGFVGNYVIEEMAASLEVANLKWAIAGRNTRKLQDALVRVEDHLRN</sequence>
<gene>
    <name evidence="1" type="ORF">NPIL_2971</name>
</gene>
<accession>A0A8X6PFZ4</accession>
<proteinExistence type="predicted"/>
<evidence type="ECO:0000313" key="2">
    <source>
        <dbReference type="Proteomes" id="UP000887013"/>
    </source>
</evidence>
<feature type="non-terminal residue" evidence="1">
    <location>
        <position position="62"/>
    </location>
</feature>
<dbReference type="Gene3D" id="3.40.50.720">
    <property type="entry name" value="NAD(P)-binding Rossmann-like Domain"/>
    <property type="match status" value="1"/>
</dbReference>
<reference evidence="1" key="1">
    <citation type="submission" date="2020-08" db="EMBL/GenBank/DDBJ databases">
        <title>Multicomponent nature underlies the extraordinary mechanical properties of spider dragline silk.</title>
        <authorList>
            <person name="Kono N."/>
            <person name="Nakamura H."/>
            <person name="Mori M."/>
            <person name="Yoshida Y."/>
            <person name="Ohtoshi R."/>
            <person name="Malay A.D."/>
            <person name="Moran D.A.P."/>
            <person name="Tomita M."/>
            <person name="Numata K."/>
            <person name="Arakawa K."/>
        </authorList>
    </citation>
    <scope>NUCLEOTIDE SEQUENCE</scope>
</reference>
<comment type="caution">
    <text evidence="1">The sequence shown here is derived from an EMBL/GenBank/DDBJ whole genome shotgun (WGS) entry which is preliminary data.</text>
</comment>